<name>A0AAJ7W5A3_CEPCN</name>
<sequence>MSRSKVVIENNLKPSQFGKLASGGDDFDDIYEDPLEKSKPSQPIHGASSARTEERFRNEPEVMEFSNARISRANSEVPATSSNDQDNFHPESEIAVNESTASDKQDNRNSKVFSVSIVDNRNSQRFENAVENIAVANNETTSGSKELLTENPESEKTKKQDKADISLRTIIDIVKSLDANRYATKKTIAQGMLDIALLTANASQLKYILQLIQGIICVLLGSSLNINKQQDQGKANIWNNICLTLMVLTVAVNAVISAFDMRGTNSITSGNTPAASTQASGVR</sequence>
<evidence type="ECO:0000256" key="3">
    <source>
        <dbReference type="ARBA" id="ARBA00022692"/>
    </source>
</evidence>
<proteinExistence type="inferred from homology"/>
<feature type="region of interest" description="Disordered" evidence="7">
    <location>
        <begin position="15"/>
        <end position="91"/>
    </location>
</feature>
<keyword evidence="3 8" id="KW-0812">Transmembrane</keyword>
<evidence type="ECO:0000313" key="9">
    <source>
        <dbReference type="Proteomes" id="UP000694920"/>
    </source>
</evidence>
<evidence type="ECO:0000256" key="7">
    <source>
        <dbReference type="SAM" id="MobiDB-lite"/>
    </source>
</evidence>
<gene>
    <name evidence="10" type="primary">LOC107272049</name>
</gene>
<accession>A0AAJ7W5A3</accession>
<dbReference type="GeneID" id="107272049"/>
<feature type="transmembrane region" description="Helical" evidence="8">
    <location>
        <begin position="207"/>
        <end position="226"/>
    </location>
</feature>
<dbReference type="GO" id="GO:0042246">
    <property type="term" value="P:tissue regeneration"/>
    <property type="evidence" value="ECO:0007669"/>
    <property type="project" value="InterPro"/>
</dbReference>
<keyword evidence="4" id="KW-0130">Cell adhesion</keyword>
<keyword evidence="6 8" id="KW-0472">Membrane</keyword>
<feature type="compositionally biased region" description="Polar residues" evidence="7">
    <location>
        <begin position="68"/>
        <end position="85"/>
    </location>
</feature>
<feature type="transmembrane region" description="Helical" evidence="8">
    <location>
        <begin position="238"/>
        <end position="259"/>
    </location>
</feature>
<protein>
    <submittedName>
        <fullName evidence="10">Uncharacterized protein LOC107272049 isoform X5</fullName>
    </submittedName>
</protein>
<evidence type="ECO:0000256" key="5">
    <source>
        <dbReference type="ARBA" id="ARBA00022989"/>
    </source>
</evidence>
<evidence type="ECO:0000256" key="6">
    <source>
        <dbReference type="ARBA" id="ARBA00023136"/>
    </source>
</evidence>
<dbReference type="InterPro" id="IPR007007">
    <property type="entry name" value="Ninjurin"/>
</dbReference>
<evidence type="ECO:0000256" key="8">
    <source>
        <dbReference type="SAM" id="Phobius"/>
    </source>
</evidence>
<evidence type="ECO:0000256" key="4">
    <source>
        <dbReference type="ARBA" id="ARBA00022889"/>
    </source>
</evidence>
<reference evidence="10" key="1">
    <citation type="submission" date="2025-08" db="UniProtKB">
        <authorList>
            <consortium name="RefSeq"/>
        </authorList>
    </citation>
    <scope>IDENTIFICATION</scope>
</reference>
<comment type="subcellular location">
    <subcellularLocation>
        <location evidence="1">Membrane</location>
        <topology evidence="1">Multi-pass membrane protein</topology>
    </subcellularLocation>
</comment>
<feature type="compositionally biased region" description="Basic and acidic residues" evidence="7">
    <location>
        <begin position="51"/>
        <end position="60"/>
    </location>
</feature>
<dbReference type="GO" id="GO:0007155">
    <property type="term" value="P:cell adhesion"/>
    <property type="evidence" value="ECO:0007669"/>
    <property type="project" value="UniProtKB-KW"/>
</dbReference>
<dbReference type="AlphaFoldDB" id="A0AAJ7W5A3"/>
<dbReference type="PANTHER" id="PTHR12316:SF17">
    <property type="entry name" value="NINJURIN C, ISOFORM D"/>
    <property type="match status" value="1"/>
</dbReference>
<dbReference type="RefSeq" id="XP_024945080.1">
    <property type="nucleotide sequence ID" value="XM_025089312.1"/>
</dbReference>
<organism evidence="9 10">
    <name type="scientific">Cephus cinctus</name>
    <name type="common">Wheat stem sawfly</name>
    <dbReference type="NCBI Taxonomy" id="211228"/>
    <lineage>
        <taxon>Eukaryota</taxon>
        <taxon>Metazoa</taxon>
        <taxon>Ecdysozoa</taxon>
        <taxon>Arthropoda</taxon>
        <taxon>Hexapoda</taxon>
        <taxon>Insecta</taxon>
        <taxon>Pterygota</taxon>
        <taxon>Neoptera</taxon>
        <taxon>Endopterygota</taxon>
        <taxon>Hymenoptera</taxon>
        <taxon>Cephoidea</taxon>
        <taxon>Cephidae</taxon>
        <taxon>Cephus</taxon>
    </lineage>
</organism>
<evidence type="ECO:0000313" key="10">
    <source>
        <dbReference type="RefSeq" id="XP_024945080.1"/>
    </source>
</evidence>
<dbReference type="Proteomes" id="UP000694920">
    <property type="component" value="Unplaced"/>
</dbReference>
<evidence type="ECO:0000256" key="2">
    <source>
        <dbReference type="ARBA" id="ARBA00008141"/>
    </source>
</evidence>
<dbReference type="GO" id="GO:0016020">
    <property type="term" value="C:membrane"/>
    <property type="evidence" value="ECO:0007669"/>
    <property type="project" value="UniProtKB-SubCell"/>
</dbReference>
<keyword evidence="9" id="KW-1185">Reference proteome</keyword>
<feature type="region of interest" description="Disordered" evidence="7">
    <location>
        <begin position="141"/>
        <end position="161"/>
    </location>
</feature>
<comment type="similarity">
    <text evidence="2">Belongs to the ninjurin family.</text>
</comment>
<dbReference type="Pfam" id="PF04923">
    <property type="entry name" value="Ninjurin"/>
    <property type="match status" value="1"/>
</dbReference>
<dbReference type="PANTHER" id="PTHR12316">
    <property type="entry name" value="NINJURIN-RELATED"/>
    <property type="match status" value="1"/>
</dbReference>
<evidence type="ECO:0000256" key="1">
    <source>
        <dbReference type="ARBA" id="ARBA00004141"/>
    </source>
</evidence>
<keyword evidence="5 8" id="KW-1133">Transmembrane helix</keyword>